<evidence type="ECO:0000256" key="5">
    <source>
        <dbReference type="ARBA" id="ARBA00023136"/>
    </source>
</evidence>
<dbReference type="AlphaFoldDB" id="A0A1T4SDB8"/>
<accession>A0A1T4SDB8</accession>
<dbReference type="PANTHER" id="PTHR38601:SF1">
    <property type="entry name" value="HYDROGENASE-4 COMPONENT E"/>
    <property type="match status" value="1"/>
</dbReference>
<dbReference type="PANTHER" id="PTHR38601">
    <property type="entry name" value="HYDROGENASE-4 COMPONENT E"/>
    <property type="match status" value="1"/>
</dbReference>
<feature type="transmembrane region" description="Helical" evidence="6">
    <location>
        <begin position="123"/>
        <end position="140"/>
    </location>
</feature>
<keyword evidence="3 6" id="KW-0812">Transmembrane</keyword>
<feature type="transmembrane region" description="Helical" evidence="6">
    <location>
        <begin position="149"/>
        <end position="170"/>
    </location>
</feature>
<dbReference type="Pfam" id="PF00420">
    <property type="entry name" value="Oxidored_q2"/>
    <property type="match status" value="1"/>
</dbReference>
<dbReference type="Proteomes" id="UP000189933">
    <property type="component" value="Unassembled WGS sequence"/>
</dbReference>
<evidence type="ECO:0000256" key="1">
    <source>
        <dbReference type="ARBA" id="ARBA00004651"/>
    </source>
</evidence>
<feature type="transmembrane region" description="Helical" evidence="6">
    <location>
        <begin position="176"/>
        <end position="194"/>
    </location>
</feature>
<keyword evidence="4 6" id="KW-1133">Transmembrane helix</keyword>
<evidence type="ECO:0000256" key="4">
    <source>
        <dbReference type="ARBA" id="ARBA00022989"/>
    </source>
</evidence>
<gene>
    <name evidence="7" type="ORF">SAMN02745885_02609</name>
</gene>
<dbReference type="GO" id="GO:0005886">
    <property type="term" value="C:plasma membrane"/>
    <property type="evidence" value="ECO:0007669"/>
    <property type="project" value="UniProtKB-SubCell"/>
</dbReference>
<protein>
    <submittedName>
        <fullName evidence="7">Hydrogenase-4 component E</fullName>
    </submittedName>
</protein>
<evidence type="ECO:0000256" key="2">
    <source>
        <dbReference type="ARBA" id="ARBA00022475"/>
    </source>
</evidence>
<evidence type="ECO:0000313" key="7">
    <source>
        <dbReference type="EMBL" id="SKA26175.1"/>
    </source>
</evidence>
<dbReference type="InterPro" id="IPR039428">
    <property type="entry name" value="NUOK/Mnh_C1-like"/>
</dbReference>
<name>A0A1T4SDB8_9FIRM</name>
<dbReference type="OrthoDB" id="5298295at2"/>
<keyword evidence="8" id="KW-1185">Reference proteome</keyword>
<dbReference type="InterPro" id="IPR038730">
    <property type="entry name" value="HyfE-like"/>
</dbReference>
<comment type="subcellular location">
    <subcellularLocation>
        <location evidence="1">Cell membrane</location>
        <topology evidence="1">Multi-pass membrane protein</topology>
    </subcellularLocation>
</comment>
<sequence>MDFSQSLTMLLLTASLLLIITRHLARAVHLLTLQSLALAALAAFWGYSFANHELYWAAVLTLVVKGLVTPWVLLRLLKAIKVKKEMEMTLPMRLNLILALLLILVAYRVAIPLKALATLPVPHSLPVAIAMIMLGLLLMITRKKALTQIIGLITMENGLYLSAITATGGMPLVVELGIFFDLLVGVILLGIFAYRINQTFDTLNTDTLQSLKG</sequence>
<evidence type="ECO:0000256" key="6">
    <source>
        <dbReference type="SAM" id="Phobius"/>
    </source>
</evidence>
<organism evidence="7 8">
    <name type="scientific">Carboxydocella sporoproducens DSM 16521</name>
    <dbReference type="NCBI Taxonomy" id="1121270"/>
    <lineage>
        <taxon>Bacteria</taxon>
        <taxon>Bacillati</taxon>
        <taxon>Bacillota</taxon>
        <taxon>Clostridia</taxon>
        <taxon>Eubacteriales</taxon>
        <taxon>Clostridiales Family XVI. Incertae Sedis</taxon>
        <taxon>Carboxydocella</taxon>
    </lineage>
</organism>
<keyword evidence="2" id="KW-1003">Cell membrane</keyword>
<dbReference type="Gene3D" id="1.10.287.3510">
    <property type="match status" value="1"/>
</dbReference>
<feature type="transmembrane region" description="Helical" evidence="6">
    <location>
        <begin position="55"/>
        <end position="74"/>
    </location>
</feature>
<reference evidence="8" key="1">
    <citation type="submission" date="2017-02" db="EMBL/GenBank/DDBJ databases">
        <authorList>
            <person name="Varghese N."/>
            <person name="Submissions S."/>
        </authorList>
    </citation>
    <scope>NUCLEOTIDE SEQUENCE [LARGE SCALE GENOMIC DNA]</scope>
    <source>
        <strain evidence="8">DSM 16521</strain>
    </source>
</reference>
<feature type="transmembrane region" description="Helical" evidence="6">
    <location>
        <begin position="94"/>
        <end position="111"/>
    </location>
</feature>
<evidence type="ECO:0000313" key="8">
    <source>
        <dbReference type="Proteomes" id="UP000189933"/>
    </source>
</evidence>
<dbReference type="RefSeq" id="WP_078666573.1">
    <property type="nucleotide sequence ID" value="NZ_FUXM01000052.1"/>
</dbReference>
<dbReference type="EMBL" id="FUXM01000052">
    <property type="protein sequence ID" value="SKA26175.1"/>
    <property type="molecule type" value="Genomic_DNA"/>
</dbReference>
<proteinExistence type="predicted"/>
<evidence type="ECO:0000256" key="3">
    <source>
        <dbReference type="ARBA" id="ARBA00022692"/>
    </source>
</evidence>
<keyword evidence="5 6" id="KW-0472">Membrane</keyword>